<gene>
    <name evidence="1" type="ORF">PPL_09663</name>
</gene>
<dbReference type="GeneID" id="31365138"/>
<proteinExistence type="predicted"/>
<dbReference type="Proteomes" id="UP000001396">
    <property type="component" value="Unassembled WGS sequence"/>
</dbReference>
<keyword evidence="2" id="KW-1185">Reference proteome</keyword>
<evidence type="ECO:0000313" key="1">
    <source>
        <dbReference type="EMBL" id="EFA76911.1"/>
    </source>
</evidence>
<evidence type="ECO:0000313" key="2">
    <source>
        <dbReference type="Proteomes" id="UP000001396"/>
    </source>
</evidence>
<dbReference type="RefSeq" id="XP_020429043.1">
    <property type="nucleotide sequence ID" value="XM_020580456.1"/>
</dbReference>
<dbReference type="EMBL" id="ADBJ01000044">
    <property type="protein sequence ID" value="EFA76911.1"/>
    <property type="molecule type" value="Genomic_DNA"/>
</dbReference>
<organism evidence="1 2">
    <name type="scientific">Heterostelium pallidum (strain ATCC 26659 / Pp 5 / PN500)</name>
    <name type="common">Cellular slime mold</name>
    <name type="synonym">Polysphondylium pallidum</name>
    <dbReference type="NCBI Taxonomy" id="670386"/>
    <lineage>
        <taxon>Eukaryota</taxon>
        <taxon>Amoebozoa</taxon>
        <taxon>Evosea</taxon>
        <taxon>Eumycetozoa</taxon>
        <taxon>Dictyostelia</taxon>
        <taxon>Acytosteliales</taxon>
        <taxon>Acytosteliaceae</taxon>
        <taxon>Heterostelium</taxon>
    </lineage>
</organism>
<comment type="caution">
    <text evidence="1">The sequence shown here is derived from an EMBL/GenBank/DDBJ whole genome shotgun (WGS) entry which is preliminary data.</text>
</comment>
<dbReference type="InParanoid" id="D3BNG0"/>
<sequence>MILHMQNVDTVNNKFANLIISIQSKDGSMCPSCNEGSRYLNKIITGVDVLICSECTAIFSGANETDFDTFDSLLQRVQEETGNANLRLEDLIIGDDEPEIQNE</sequence>
<protein>
    <submittedName>
        <fullName evidence="1">Uncharacterized protein</fullName>
    </submittedName>
</protein>
<dbReference type="AlphaFoldDB" id="D3BNG0"/>
<reference evidence="1 2" key="1">
    <citation type="journal article" date="2011" name="Genome Res.">
        <title>Phylogeny-wide analysis of social amoeba genomes highlights ancient origins for complex intercellular communication.</title>
        <authorList>
            <person name="Heidel A.J."/>
            <person name="Lawal H.M."/>
            <person name="Felder M."/>
            <person name="Schilde C."/>
            <person name="Helps N.R."/>
            <person name="Tunggal B."/>
            <person name="Rivero F."/>
            <person name="John U."/>
            <person name="Schleicher M."/>
            <person name="Eichinger L."/>
            <person name="Platzer M."/>
            <person name="Noegel A.A."/>
            <person name="Schaap P."/>
            <person name="Gloeckner G."/>
        </authorList>
    </citation>
    <scope>NUCLEOTIDE SEQUENCE [LARGE SCALE GENOMIC DNA]</scope>
    <source>
        <strain evidence="2">ATCC 26659 / Pp 5 / PN500</strain>
    </source>
</reference>
<name>D3BNG0_HETP5</name>
<accession>D3BNG0</accession>